<evidence type="ECO:0000313" key="2">
    <source>
        <dbReference type="Proteomes" id="UP001307849"/>
    </source>
</evidence>
<sequence>IFNIIKNARAVLEILLRKLGTGVTIKISMIIGLLELFGTHTDVPTSDLAEGMIM</sequence>
<accession>A0AAN8RU65</accession>
<dbReference type="EMBL" id="JAVHJM010000005">
    <property type="protein sequence ID" value="KAK6514172.1"/>
    <property type="molecule type" value="Genomic_DNA"/>
</dbReference>
<feature type="non-terminal residue" evidence="1">
    <location>
        <position position="54"/>
    </location>
</feature>
<organism evidence="1 2">
    <name type="scientific">Arthrobotrys conoides</name>
    <dbReference type="NCBI Taxonomy" id="74498"/>
    <lineage>
        <taxon>Eukaryota</taxon>
        <taxon>Fungi</taxon>
        <taxon>Dikarya</taxon>
        <taxon>Ascomycota</taxon>
        <taxon>Pezizomycotina</taxon>
        <taxon>Orbiliomycetes</taxon>
        <taxon>Orbiliales</taxon>
        <taxon>Orbiliaceae</taxon>
        <taxon>Arthrobotrys</taxon>
    </lineage>
</organism>
<gene>
    <name evidence="1" type="ORF">TWF506_008583</name>
</gene>
<comment type="caution">
    <text evidence="1">The sequence shown here is derived from an EMBL/GenBank/DDBJ whole genome shotgun (WGS) entry which is preliminary data.</text>
</comment>
<protein>
    <submittedName>
        <fullName evidence="1">Uncharacterized protein</fullName>
    </submittedName>
</protein>
<name>A0AAN8RU65_9PEZI</name>
<evidence type="ECO:0000313" key="1">
    <source>
        <dbReference type="EMBL" id="KAK6514172.1"/>
    </source>
</evidence>
<dbReference type="AlphaFoldDB" id="A0AAN8RU65"/>
<reference evidence="1 2" key="1">
    <citation type="submission" date="2019-10" db="EMBL/GenBank/DDBJ databases">
        <authorList>
            <person name="Palmer J.M."/>
        </authorList>
    </citation>
    <scope>NUCLEOTIDE SEQUENCE [LARGE SCALE GENOMIC DNA]</scope>
    <source>
        <strain evidence="1 2">TWF506</strain>
    </source>
</reference>
<proteinExistence type="predicted"/>
<dbReference type="Proteomes" id="UP001307849">
    <property type="component" value="Unassembled WGS sequence"/>
</dbReference>
<feature type="non-terminal residue" evidence="1">
    <location>
        <position position="1"/>
    </location>
</feature>
<keyword evidence="2" id="KW-1185">Reference proteome</keyword>